<organism evidence="1 2">
    <name type="scientific">Pseudoalteromonas arctica</name>
    <dbReference type="NCBI Taxonomy" id="394751"/>
    <lineage>
        <taxon>Bacteria</taxon>
        <taxon>Pseudomonadati</taxon>
        <taxon>Pseudomonadota</taxon>
        <taxon>Gammaproteobacteria</taxon>
        <taxon>Alteromonadales</taxon>
        <taxon>Pseudoalteromonadaceae</taxon>
        <taxon>Pseudoalteromonas</taxon>
    </lineage>
</organism>
<name>A0A7Y0DWB4_9GAMM</name>
<dbReference type="RefSeq" id="WP_169021690.1">
    <property type="nucleotide sequence ID" value="NZ_JABBMT010000077.1"/>
</dbReference>
<dbReference type="AlphaFoldDB" id="A0A7Y0DWB4"/>
<dbReference type="InterPro" id="IPR046689">
    <property type="entry name" value="DUF6559"/>
</dbReference>
<gene>
    <name evidence="1" type="ORF">HHO47_18930</name>
</gene>
<dbReference type="EMBL" id="JABBMT010000077">
    <property type="protein sequence ID" value="NMM42809.1"/>
    <property type="molecule type" value="Genomic_DNA"/>
</dbReference>
<dbReference type="Pfam" id="PF20196">
    <property type="entry name" value="DUF6559"/>
    <property type="match status" value="1"/>
</dbReference>
<keyword evidence="2" id="KW-1185">Reference proteome</keyword>
<evidence type="ECO:0000313" key="2">
    <source>
        <dbReference type="Proteomes" id="UP000570493"/>
    </source>
</evidence>
<protein>
    <submittedName>
        <fullName evidence="1">Uncharacterized protein</fullName>
    </submittedName>
</protein>
<comment type="caution">
    <text evidence="1">The sequence shown here is derived from an EMBL/GenBank/DDBJ whole genome shotgun (WGS) entry which is preliminary data.</text>
</comment>
<reference evidence="1" key="1">
    <citation type="submission" date="2020-04" db="EMBL/GenBank/DDBJ databases">
        <title>Genome Sequencing for Pseudoaltermonas arctica.</title>
        <authorList>
            <person name="Elkins N.S."/>
        </authorList>
    </citation>
    <scope>NUCLEOTIDE SEQUENCE [LARGE SCALE GENOMIC DNA]</scope>
    <source>
        <strain evidence="1">NEC-BIFX-2020_0012</strain>
    </source>
</reference>
<evidence type="ECO:0000313" key="1">
    <source>
        <dbReference type="EMBL" id="NMM42809.1"/>
    </source>
</evidence>
<dbReference type="Proteomes" id="UP000570493">
    <property type="component" value="Unassembled WGS sequence"/>
</dbReference>
<proteinExistence type="predicted"/>
<accession>A0A7Y0DWB4</accession>
<sequence length="128" mass="14041">MFGMFNKNSIPKIARVLPPALIDAFEKQNFYSTHEVKSVFDSELKTEHNIEYAFAMFCSQPDFEELNLESTYSDLRTDVSKKCFGSWPRFNFESLLDYSRRSTMGGDGGGFGGDGSCGDGGCGGGGGE</sequence>